<evidence type="ECO:0000313" key="1">
    <source>
        <dbReference type="EMBL" id="TXJ33522.1"/>
    </source>
</evidence>
<dbReference type="Proteomes" id="UP000324707">
    <property type="component" value="Unassembled WGS sequence"/>
</dbReference>
<protein>
    <submittedName>
        <fullName evidence="1">Uncharacterized protein</fullName>
    </submittedName>
</protein>
<accession>A0A5C8EA60</accession>
<comment type="caution">
    <text evidence="1">The sequence shown here is derived from an EMBL/GenBank/DDBJ whole genome shotgun (WGS) entry which is preliminary data.</text>
</comment>
<dbReference type="RefSeq" id="WP_147736252.1">
    <property type="nucleotide sequence ID" value="NZ_SAXX01000011.1"/>
</dbReference>
<dbReference type="EMBL" id="SAXX01000011">
    <property type="protein sequence ID" value="TXJ33522.1"/>
    <property type="molecule type" value="Genomic_DNA"/>
</dbReference>
<dbReference type="AlphaFoldDB" id="A0A5C8EA60"/>
<evidence type="ECO:0000313" key="2">
    <source>
        <dbReference type="Proteomes" id="UP000324707"/>
    </source>
</evidence>
<name>A0A5C8EA60_9SPIR</name>
<reference evidence="1 2" key="1">
    <citation type="journal article" date="1992" name="Lakartidningen">
        <title>[Penicillin V and not amoxicillin is the first choice preparation in acute otitis].</title>
        <authorList>
            <person name="Kamme C."/>
            <person name="Lundgren K."/>
            <person name="Prellner K."/>
        </authorList>
    </citation>
    <scope>NUCLEOTIDE SEQUENCE [LARGE SCALE GENOMIC DNA]</scope>
    <source>
        <strain evidence="1 2">PC5538III-lc</strain>
    </source>
</reference>
<organism evidence="1 2">
    <name type="scientific">Brachyspira aalborgi</name>
    <dbReference type="NCBI Taxonomy" id="29522"/>
    <lineage>
        <taxon>Bacteria</taxon>
        <taxon>Pseudomonadati</taxon>
        <taxon>Spirochaetota</taxon>
        <taxon>Spirochaetia</taxon>
        <taxon>Brachyspirales</taxon>
        <taxon>Brachyspiraceae</taxon>
        <taxon>Brachyspira</taxon>
    </lineage>
</organism>
<proteinExistence type="predicted"/>
<gene>
    <name evidence="1" type="ORF">EPJ69_03840</name>
</gene>
<sequence>MEQLYLEFDKEEFEKNLELFKRLQDEKNGDLEETFTLFADRYINGEMDLPVFLQVVNNIGYNRDLLKGIEKVKKYVEKIDCKVGIINIYELLIYYNNNSYELSKELLSIDKENKIAKIFLARCGEKIEYKKPTQNFSTYDLAILYNKLLYCKDNYMYYDNYDNIDEFANYLQDIININEKVIEKDIENSEESYFWKKINNYDFKSIQSDLGKIYHIKYIEDKDIKNYEKAEKFYKESISDYINVDIIFCHLYDGSNLFTDENGNKVDYIFMDYNGNKRILKNNRIWDIEGNSLGDIDEFDYIKFDLDDYVVNDDGSKSNIPQIVEDSIICLAHLYYEKKEYMKVRELMILLGEYFIKKFYYYRIMGWNTYKINECKETAKESLEYLQKSIIEFNIANADYDFILFEPLYPDSPDPINKDLNNSLFNHMKDALTTIKLMYKMQKRGHIDYNAAKESLSELYFYNSEDYYFNLYALSVAFKIEDYEHCSKIADKIIKNIKNYNIDYKKVLKYLTISLHKLNEDNSDKLLKIFNEKDFNNYEYIINLINECSKSEVLNKSVKINNKKVLIDIYEIMSVSRKELIVIRLLDYVRNEHDKNKDWKDNIVEVEYKEKKYKLHYNYHCFKGKEGYNNNDYIAINQIRDTLSHSEHKCKVNENVKEDEKAREFIEANFTSIIECLFNVIKENGLLTDDKFNSEDF</sequence>